<dbReference type="Pfam" id="PF03826">
    <property type="entry name" value="OAR"/>
    <property type="match status" value="1"/>
</dbReference>
<dbReference type="OMA" id="CTIRKDI"/>
<keyword evidence="4 6" id="KW-0371">Homeobox</keyword>
<dbReference type="InterPro" id="IPR003654">
    <property type="entry name" value="OAR_dom"/>
</dbReference>
<evidence type="ECO:0000256" key="4">
    <source>
        <dbReference type="ARBA" id="ARBA00023155"/>
    </source>
</evidence>
<feature type="domain" description="Homeobox" evidence="8">
    <location>
        <begin position="77"/>
        <end position="137"/>
    </location>
</feature>
<dbReference type="InterPro" id="IPR009057">
    <property type="entry name" value="Homeodomain-like_sf"/>
</dbReference>
<accession>A0A8B7Z8E6</accession>
<dbReference type="PROSITE" id="PS50071">
    <property type="entry name" value="HOMEOBOX_2"/>
    <property type="match status" value="1"/>
</dbReference>
<evidence type="ECO:0000256" key="7">
    <source>
        <dbReference type="RuleBase" id="RU000682"/>
    </source>
</evidence>
<evidence type="ECO:0000259" key="8">
    <source>
        <dbReference type="PROSITE" id="PS50071"/>
    </source>
</evidence>
<dbReference type="PROSITE" id="PS50803">
    <property type="entry name" value="OAR"/>
    <property type="match status" value="1"/>
</dbReference>
<organism evidence="10 11">
    <name type="scientific">Acanthaster planci</name>
    <name type="common">Crown-of-thorns starfish</name>
    <dbReference type="NCBI Taxonomy" id="133434"/>
    <lineage>
        <taxon>Eukaryota</taxon>
        <taxon>Metazoa</taxon>
        <taxon>Echinodermata</taxon>
        <taxon>Eleutherozoa</taxon>
        <taxon>Asterozoa</taxon>
        <taxon>Asteroidea</taxon>
        <taxon>Valvatacea</taxon>
        <taxon>Valvatida</taxon>
        <taxon>Acanthasteridae</taxon>
        <taxon>Acanthaster</taxon>
    </lineage>
</organism>
<evidence type="ECO:0000256" key="6">
    <source>
        <dbReference type="PROSITE-ProRule" id="PRU00108"/>
    </source>
</evidence>
<keyword evidence="2" id="KW-0217">Developmental protein</keyword>
<keyword evidence="5 6" id="KW-0539">Nucleus</keyword>
<dbReference type="PANTHER" id="PTHR24329">
    <property type="entry name" value="HOMEOBOX PROTEIN ARISTALESS"/>
    <property type="match status" value="1"/>
</dbReference>
<evidence type="ECO:0000259" key="9">
    <source>
        <dbReference type="PROSITE" id="PS50803"/>
    </source>
</evidence>
<gene>
    <name evidence="11" type="primary">LOC110985303</name>
</gene>
<dbReference type="RefSeq" id="XP_022101934.1">
    <property type="nucleotide sequence ID" value="XM_022246242.1"/>
</dbReference>
<dbReference type="OrthoDB" id="6159439at2759"/>
<evidence type="ECO:0000313" key="10">
    <source>
        <dbReference type="Proteomes" id="UP000694845"/>
    </source>
</evidence>
<keyword evidence="10" id="KW-1185">Reference proteome</keyword>
<proteinExistence type="predicted"/>
<protein>
    <submittedName>
        <fullName evidence="11">LOW QUALITY PROTEIN: aristaless-related homeobox protein-like</fullName>
    </submittedName>
</protein>
<dbReference type="PROSITE" id="PS00027">
    <property type="entry name" value="HOMEOBOX_1"/>
    <property type="match status" value="1"/>
</dbReference>
<dbReference type="GeneID" id="110985303"/>
<dbReference type="KEGG" id="aplc:110985303"/>
<dbReference type="InterPro" id="IPR017970">
    <property type="entry name" value="Homeobox_CS"/>
</dbReference>
<evidence type="ECO:0000256" key="2">
    <source>
        <dbReference type="ARBA" id="ARBA00022473"/>
    </source>
</evidence>
<dbReference type="InterPro" id="IPR001356">
    <property type="entry name" value="HD"/>
</dbReference>
<keyword evidence="3 6" id="KW-0238">DNA-binding</keyword>
<evidence type="ECO:0000313" key="11">
    <source>
        <dbReference type="RefSeq" id="XP_022101934.1"/>
    </source>
</evidence>
<dbReference type="InterPro" id="IPR050649">
    <property type="entry name" value="Paired_Homeobox_TFs"/>
</dbReference>
<dbReference type="FunFam" id="1.10.10.60:FF:000102">
    <property type="entry name" value="Aristaless related homeobox"/>
    <property type="match status" value="1"/>
</dbReference>
<comment type="subcellular location">
    <subcellularLocation>
        <location evidence="1 6 7">Nucleus</location>
    </subcellularLocation>
</comment>
<dbReference type="CDD" id="cd00086">
    <property type="entry name" value="homeodomain"/>
    <property type="match status" value="1"/>
</dbReference>
<evidence type="ECO:0000256" key="5">
    <source>
        <dbReference type="ARBA" id="ARBA00023242"/>
    </source>
</evidence>
<evidence type="ECO:0000256" key="3">
    <source>
        <dbReference type="ARBA" id="ARBA00023125"/>
    </source>
</evidence>
<feature type="domain" description="OAR" evidence="9">
    <location>
        <begin position="269"/>
        <end position="282"/>
    </location>
</feature>
<dbReference type="GO" id="GO:0000981">
    <property type="term" value="F:DNA-binding transcription factor activity, RNA polymerase II-specific"/>
    <property type="evidence" value="ECO:0007669"/>
    <property type="project" value="InterPro"/>
</dbReference>
<dbReference type="Pfam" id="PF00046">
    <property type="entry name" value="Homeodomain"/>
    <property type="match status" value="1"/>
</dbReference>
<dbReference type="Gene3D" id="1.10.10.60">
    <property type="entry name" value="Homeodomain-like"/>
    <property type="match status" value="1"/>
</dbReference>
<evidence type="ECO:0000256" key="1">
    <source>
        <dbReference type="ARBA" id="ARBA00004123"/>
    </source>
</evidence>
<feature type="DNA-binding region" description="Homeobox" evidence="6">
    <location>
        <begin position="79"/>
        <end position="138"/>
    </location>
</feature>
<dbReference type="Proteomes" id="UP000694845">
    <property type="component" value="Unplaced"/>
</dbReference>
<dbReference type="AlphaFoldDB" id="A0A8B7Z8E6"/>
<dbReference type="GO" id="GO:0005634">
    <property type="term" value="C:nucleus"/>
    <property type="evidence" value="ECO:0007669"/>
    <property type="project" value="UniProtKB-SubCell"/>
</dbReference>
<dbReference type="GO" id="GO:0000977">
    <property type="term" value="F:RNA polymerase II transcription regulatory region sequence-specific DNA binding"/>
    <property type="evidence" value="ECO:0007669"/>
    <property type="project" value="TreeGrafter"/>
</dbReference>
<name>A0A8B7Z8E6_ACAPL</name>
<dbReference type="SMART" id="SM00389">
    <property type="entry name" value="HOX"/>
    <property type="match status" value="1"/>
</dbReference>
<reference evidence="11" key="1">
    <citation type="submission" date="2025-08" db="UniProtKB">
        <authorList>
            <consortium name="RefSeq"/>
        </authorList>
    </citation>
    <scope>IDENTIFICATION</scope>
</reference>
<sequence>MDRLAKTERWRPFGARSITLSLLTQTHTSHPDAEVVYGKDGGHNGIRFSATDHHYSASPPGLQGYDCQPEPGITAKRKQRRYRTTFNADQLKELERAFCKTHYPDVFTREDLAMRVDLTEARVQVWFQNRRAKWRKREKQGVRQAPPICGYPAEHAVPSPTPHLFLQPHLYFPVNAFQTPTESPGMAAAALLAGLPKQVHYPFLHPGLASSRAGVLPFGVHPPRPSVWCPAVPVIPRVKSAERLATHSDIRNCLVPKHAAEMQPDRLSFSIASLRLKARQHEVNTCMERGENVSLADTI</sequence>
<dbReference type="PANTHER" id="PTHR24329:SF337">
    <property type="entry name" value="ARISTALESS RELATED HOMEOBOX"/>
    <property type="match status" value="1"/>
</dbReference>
<dbReference type="SUPFAM" id="SSF46689">
    <property type="entry name" value="Homeodomain-like"/>
    <property type="match status" value="1"/>
</dbReference>